<reference evidence="2 3" key="1">
    <citation type="submission" date="2018-12" db="EMBL/GenBank/DDBJ databases">
        <title>Draft genome sequence of Xylaria grammica IHI A82.</title>
        <authorList>
            <person name="Buettner E."/>
            <person name="Kellner H."/>
        </authorList>
    </citation>
    <scope>NUCLEOTIDE SEQUENCE [LARGE SCALE GENOMIC DNA]</scope>
    <source>
        <strain evidence="2 3">IHI A82</strain>
    </source>
</reference>
<dbReference type="Proteomes" id="UP000286045">
    <property type="component" value="Unassembled WGS sequence"/>
</dbReference>
<accession>A0A439CXA4</accession>
<proteinExistence type="predicted"/>
<organism evidence="2 3">
    <name type="scientific">Xylaria grammica</name>
    <dbReference type="NCBI Taxonomy" id="363999"/>
    <lineage>
        <taxon>Eukaryota</taxon>
        <taxon>Fungi</taxon>
        <taxon>Dikarya</taxon>
        <taxon>Ascomycota</taxon>
        <taxon>Pezizomycotina</taxon>
        <taxon>Sordariomycetes</taxon>
        <taxon>Xylariomycetidae</taxon>
        <taxon>Xylariales</taxon>
        <taxon>Xylariaceae</taxon>
        <taxon>Xylaria</taxon>
    </lineage>
</organism>
<sequence>MSLDVDYTLTADAYALGAGTDGNDTGNNSSSEGTNGMRDGSAGDDNNIYDDAGREVDWIERAWDYEGDAGDKETARVLLDAMRDDAVLCAVTG</sequence>
<evidence type="ECO:0000313" key="3">
    <source>
        <dbReference type="Proteomes" id="UP000286045"/>
    </source>
</evidence>
<comment type="caution">
    <text evidence="2">The sequence shown here is derived from an EMBL/GenBank/DDBJ whole genome shotgun (WGS) entry which is preliminary data.</text>
</comment>
<gene>
    <name evidence="2" type="ORF">EKO27_g8283</name>
</gene>
<evidence type="ECO:0000313" key="2">
    <source>
        <dbReference type="EMBL" id="RWA06825.1"/>
    </source>
</evidence>
<feature type="compositionally biased region" description="Low complexity" evidence="1">
    <location>
        <begin position="21"/>
        <end position="36"/>
    </location>
</feature>
<feature type="region of interest" description="Disordered" evidence="1">
    <location>
        <begin position="16"/>
        <end position="49"/>
    </location>
</feature>
<protein>
    <submittedName>
        <fullName evidence="2">Uncharacterized protein</fullName>
    </submittedName>
</protein>
<name>A0A439CXA4_9PEZI</name>
<keyword evidence="3" id="KW-1185">Reference proteome</keyword>
<evidence type="ECO:0000256" key="1">
    <source>
        <dbReference type="SAM" id="MobiDB-lite"/>
    </source>
</evidence>
<dbReference type="AlphaFoldDB" id="A0A439CXA4"/>
<dbReference type="EMBL" id="RYZI01000304">
    <property type="protein sequence ID" value="RWA06825.1"/>
    <property type="molecule type" value="Genomic_DNA"/>
</dbReference>